<evidence type="ECO:0008006" key="3">
    <source>
        <dbReference type="Google" id="ProtNLM"/>
    </source>
</evidence>
<evidence type="ECO:0000313" key="2">
    <source>
        <dbReference type="Proteomes" id="UP000228754"/>
    </source>
</evidence>
<proteinExistence type="predicted"/>
<accession>A0A2A5IUW8</accession>
<dbReference type="OrthoDB" id="2884748at2"/>
<organism evidence="1 2">
    <name type="scientific">Bacillus pumilus</name>
    <name type="common">Bacillus mesentericus</name>
    <dbReference type="NCBI Taxonomy" id="1408"/>
    <lineage>
        <taxon>Bacteria</taxon>
        <taxon>Bacillati</taxon>
        <taxon>Bacillota</taxon>
        <taxon>Bacilli</taxon>
        <taxon>Bacillales</taxon>
        <taxon>Bacillaceae</taxon>
        <taxon>Bacillus</taxon>
    </lineage>
</organism>
<evidence type="ECO:0000313" key="1">
    <source>
        <dbReference type="EMBL" id="PCK21120.1"/>
    </source>
</evidence>
<dbReference type="EMBL" id="NKHG01000069">
    <property type="protein sequence ID" value="PCK21120.1"/>
    <property type="molecule type" value="Genomic_DNA"/>
</dbReference>
<dbReference type="Proteomes" id="UP000228754">
    <property type="component" value="Unassembled WGS sequence"/>
</dbReference>
<gene>
    <name evidence="1" type="ORF">CEY02_09650</name>
</gene>
<sequence length="138" mass="14437">MSDSRTELRRQLLNLFFRPLSDALTVNIDEGGTEMANQLNNLLSEVALGSLSASASVSTSAGTPTSLQGARWIFSTLTPGTVITIVTDSGDVIGPVTFVTFDASTGIVFVTQESDVTPNGSGITLIDVDKIESVTIPS</sequence>
<dbReference type="AlphaFoldDB" id="A0A2A5IUW8"/>
<name>A0A2A5IUW8_BACPU</name>
<protein>
    <recommendedName>
        <fullName evidence="3">Spore maturation protein CgeA</fullName>
    </recommendedName>
</protein>
<comment type="caution">
    <text evidence="1">The sequence shown here is derived from an EMBL/GenBank/DDBJ whole genome shotgun (WGS) entry which is preliminary data.</text>
</comment>
<reference evidence="1 2" key="1">
    <citation type="submission" date="2017-06" db="EMBL/GenBank/DDBJ databases">
        <title>Draft Genome Sequence of Bacillus sp Strain 36R Isolated from saline sediment at Atanasia, Sonora, Mexico.</title>
        <authorList>
            <person name="Sanchez Diaz R."/>
            <person name="Quiroz Macias M.E."/>
            <person name="Ibarra Gamez J.C."/>
            <person name="Enciso Ibarra J."/>
            <person name="Gomez Gil B."/>
            <person name="Galaviz Silva L."/>
        </authorList>
    </citation>
    <scope>NUCLEOTIDE SEQUENCE [LARGE SCALE GENOMIC DNA]</scope>
    <source>
        <strain evidence="1 2">36R_ATNSAL</strain>
    </source>
</reference>